<organism evidence="1 2">
    <name type="scientific">Nicotiana tabacum</name>
    <name type="common">Common tobacco</name>
    <dbReference type="NCBI Taxonomy" id="4097"/>
    <lineage>
        <taxon>Eukaryota</taxon>
        <taxon>Viridiplantae</taxon>
        <taxon>Streptophyta</taxon>
        <taxon>Embryophyta</taxon>
        <taxon>Tracheophyta</taxon>
        <taxon>Spermatophyta</taxon>
        <taxon>Magnoliopsida</taxon>
        <taxon>eudicotyledons</taxon>
        <taxon>Gunneridae</taxon>
        <taxon>Pentapetalae</taxon>
        <taxon>asterids</taxon>
        <taxon>lamiids</taxon>
        <taxon>Solanales</taxon>
        <taxon>Solanaceae</taxon>
        <taxon>Nicotianoideae</taxon>
        <taxon>Nicotianeae</taxon>
        <taxon>Nicotiana</taxon>
    </lineage>
</organism>
<reference evidence="1" key="1">
    <citation type="journal article" date="2014" name="Nat. Commun.">
        <title>The tobacco genome sequence and its comparison with those of tomato and potato.</title>
        <authorList>
            <person name="Sierro N."/>
            <person name="Battey J.N."/>
            <person name="Ouadi S."/>
            <person name="Bakaher N."/>
            <person name="Bovet L."/>
            <person name="Willig A."/>
            <person name="Goepfert S."/>
            <person name="Peitsch M.C."/>
            <person name="Ivanov N.V."/>
        </authorList>
    </citation>
    <scope>NUCLEOTIDE SEQUENCE [LARGE SCALE GENOMIC DNA]</scope>
</reference>
<reference evidence="2" key="2">
    <citation type="submission" date="2025-08" db="UniProtKB">
        <authorList>
            <consortium name="RefSeq"/>
        </authorList>
    </citation>
    <scope>IDENTIFICATION</scope>
    <source>
        <tissue evidence="2">Leaf</tissue>
    </source>
</reference>
<proteinExistence type="predicted"/>
<protein>
    <submittedName>
        <fullName evidence="2">Uncharacterized protein LOC142178326</fullName>
    </submittedName>
</protein>
<dbReference type="Proteomes" id="UP000790787">
    <property type="component" value="Chromosome 24"/>
</dbReference>
<evidence type="ECO:0000313" key="2">
    <source>
        <dbReference type="RefSeq" id="XP_075103758.1"/>
    </source>
</evidence>
<sequence length="950" mass="106246">MRDSSMNESKQPFISRSIPYMVSDDQRLTSILMASSSITNVSNNHSTISSPFSNNISQSYIIKLDRNNYVLWRSQVLPTLRGHDLEGYMDGSCECPPKFIQGSGSDTNTVESLLLSWLLPSLTEGVLAQVVGCTTSQEVWVSLETMFASQSRARLMQLRLQLQTTKKGSSTMVNYLQKMKTLADNLAAAAQPVTNDDLVLHILGMSVLEQGLGQVHVTVKNSNTPKKESNFKRNNNQSQNSFGRYGHGRGRGSSYRSHTSRTQHFTGSNQCQVCSKYGHIALTCYHRFDHAYQSNSKQNMVALIAQPSTIIDPSWYPDSGATNHLTNDVSNMDVRGGYNGTEQIHVENGTCLKIAYIGDSILPSSSRLLCLRNILHVPEITKNLLSVAQFAYDNNVFFEFHPRDYFVKDHTNRKAASSSASSSLPSQPEPTLSLPIPNENISQQHLNGTTQPPYLTPPLPQPTEPNSNISPNSLPSIGLTVSLLPLSLKSTIASSKFTDKSRSKTSHVLHHMITRLKSKSSTPQANSVTKYPLPPSTLPSEPTYFFQANKDVNWRQDIQEEYNPLIQNGTWTLARLVAKGFSQEVGIDYHDTFSTVVKPTTIRVVLTLALSKGWPLRQLDVKNAFLHGEIHEEVYMTQPTGFVDPKFPRHVCRLHKALYGLKQAPRAWFERLSSSLFELGFTTSKSDSSLFIHIHGSNLTILLVYINDLILTGSSKSFIANLILKLSSTFALKNLGPLHYFLGIEVSRVSTNLVLSQTKYIHNLLTRANMDGAKPFSTRMVAGLQLSQRGSPSFSDIFKYRSLTGALQYITITRPDVSYAVNKLCQFMHDPRESHFLALKRLLRYLKGFSDADWAGCPDDRRSTHDYCIFLGHNSVSWYSKKQNAVARSSTEFEYRSLAAATTEITWIQHLLRELTITIPAAPKFWCANLSATYLTANPIFHARTKAYRA</sequence>
<accession>A0AC58U2P9</accession>
<gene>
    <name evidence="2" type="primary">LOC142178326</name>
</gene>
<evidence type="ECO:0000313" key="1">
    <source>
        <dbReference type="Proteomes" id="UP000790787"/>
    </source>
</evidence>
<name>A0AC58U2P9_TOBAC</name>
<keyword evidence="1" id="KW-1185">Reference proteome</keyword>
<dbReference type="RefSeq" id="XP_075103758.1">
    <property type="nucleotide sequence ID" value="XM_075247657.1"/>
</dbReference>